<evidence type="ECO:0000256" key="1">
    <source>
        <dbReference type="ARBA" id="ARBA00022723"/>
    </source>
</evidence>
<protein>
    <recommendedName>
        <fullName evidence="5">Ferredoxin III</fullName>
    </recommendedName>
</protein>
<dbReference type="SUPFAM" id="SSF54862">
    <property type="entry name" value="4Fe-4S ferredoxins"/>
    <property type="match status" value="1"/>
</dbReference>
<evidence type="ECO:0000256" key="2">
    <source>
        <dbReference type="ARBA" id="ARBA00023004"/>
    </source>
</evidence>
<keyword evidence="2" id="KW-0408">Iron</keyword>
<dbReference type="GO" id="GO:0046872">
    <property type="term" value="F:metal ion binding"/>
    <property type="evidence" value="ECO:0007669"/>
    <property type="project" value="UniProtKB-KW"/>
</dbReference>
<dbReference type="Gene3D" id="3.30.70.20">
    <property type="match status" value="1"/>
</dbReference>
<evidence type="ECO:0000313" key="8">
    <source>
        <dbReference type="Proteomes" id="UP000528322"/>
    </source>
</evidence>
<evidence type="ECO:0000259" key="6">
    <source>
        <dbReference type="PROSITE" id="PS51379"/>
    </source>
</evidence>
<dbReference type="PROSITE" id="PS51379">
    <property type="entry name" value="4FE4S_FER_2"/>
    <property type="match status" value="2"/>
</dbReference>
<dbReference type="InterPro" id="IPR017896">
    <property type="entry name" value="4Fe4S_Fe-S-bd"/>
</dbReference>
<evidence type="ECO:0000256" key="5">
    <source>
        <dbReference type="ARBA" id="ARBA00030616"/>
    </source>
</evidence>
<dbReference type="AlphaFoldDB" id="A0A7W7Y3W8"/>
<gene>
    <name evidence="7" type="ORF">HNR37_000922</name>
</gene>
<dbReference type="InterPro" id="IPR014283">
    <property type="entry name" value="FdIII_4_nif"/>
</dbReference>
<keyword evidence="4" id="KW-0535">Nitrogen fixation</keyword>
<accession>A0A7W7Y3W8</accession>
<sequence length="90" mass="9933">MSTYIEGYRKDGTIWIPEFIVSLASEVCIGCGRCFKACTQGVLNLMEEEDEDDDDSRMFMSVVCEGQCIGCKACAAACPKSCFEHAPMEK</sequence>
<evidence type="ECO:0000256" key="3">
    <source>
        <dbReference type="ARBA" id="ARBA00023014"/>
    </source>
</evidence>
<dbReference type="GO" id="GO:0051536">
    <property type="term" value="F:iron-sulfur cluster binding"/>
    <property type="evidence" value="ECO:0007669"/>
    <property type="project" value="UniProtKB-KW"/>
</dbReference>
<dbReference type="PROSITE" id="PS00198">
    <property type="entry name" value="4FE4S_FER_1"/>
    <property type="match status" value="1"/>
</dbReference>
<evidence type="ECO:0000313" key="7">
    <source>
        <dbReference type="EMBL" id="MBB5021610.1"/>
    </source>
</evidence>
<comment type="caution">
    <text evidence="7">The sequence shown here is derived from an EMBL/GenBank/DDBJ whole genome shotgun (WGS) entry which is preliminary data.</text>
</comment>
<feature type="domain" description="4Fe-4S ferredoxin-type" evidence="6">
    <location>
        <begin position="19"/>
        <end position="48"/>
    </location>
</feature>
<dbReference type="Proteomes" id="UP000528322">
    <property type="component" value="Unassembled WGS sequence"/>
</dbReference>
<dbReference type="RefSeq" id="WP_183730598.1">
    <property type="nucleotide sequence ID" value="NZ_JACHID010000004.1"/>
</dbReference>
<dbReference type="EMBL" id="JACHID010000004">
    <property type="protein sequence ID" value="MBB5021610.1"/>
    <property type="molecule type" value="Genomic_DNA"/>
</dbReference>
<reference evidence="7 8" key="1">
    <citation type="submission" date="2020-08" db="EMBL/GenBank/DDBJ databases">
        <title>Genomic Encyclopedia of Type Strains, Phase IV (KMG-IV): sequencing the most valuable type-strain genomes for metagenomic binning, comparative biology and taxonomic classification.</title>
        <authorList>
            <person name="Goeker M."/>
        </authorList>
    </citation>
    <scope>NUCLEOTIDE SEQUENCE [LARGE SCALE GENOMIC DNA]</scope>
    <source>
        <strain evidence="7 8">DSM 22071</strain>
    </source>
</reference>
<organism evidence="7 8">
    <name type="scientific">Desulfurispira natronophila</name>
    <dbReference type="NCBI Taxonomy" id="682562"/>
    <lineage>
        <taxon>Bacteria</taxon>
        <taxon>Pseudomonadati</taxon>
        <taxon>Chrysiogenota</taxon>
        <taxon>Chrysiogenia</taxon>
        <taxon>Chrysiogenales</taxon>
        <taxon>Chrysiogenaceae</taxon>
        <taxon>Desulfurispira</taxon>
    </lineage>
</organism>
<evidence type="ECO:0000256" key="4">
    <source>
        <dbReference type="ARBA" id="ARBA00023231"/>
    </source>
</evidence>
<name>A0A7W7Y3W8_9BACT</name>
<feature type="domain" description="4Fe-4S ferredoxin-type" evidence="6">
    <location>
        <begin position="59"/>
        <end position="88"/>
    </location>
</feature>
<keyword evidence="3" id="KW-0411">Iron-sulfur</keyword>
<keyword evidence="8" id="KW-1185">Reference proteome</keyword>
<proteinExistence type="predicted"/>
<dbReference type="InterPro" id="IPR017900">
    <property type="entry name" value="4Fe4S_Fe_S_CS"/>
</dbReference>
<dbReference type="NCBIfam" id="TIGR02936">
    <property type="entry name" value="fdxN_nitrog"/>
    <property type="match status" value="1"/>
</dbReference>
<keyword evidence="1" id="KW-0479">Metal-binding</keyword>
<dbReference type="Pfam" id="PF12838">
    <property type="entry name" value="Fer4_7"/>
    <property type="match status" value="1"/>
</dbReference>